<evidence type="ECO:0000313" key="2">
    <source>
        <dbReference type="Proteomes" id="UP000308600"/>
    </source>
</evidence>
<accession>A0ACD3B5P7</accession>
<sequence length="299" mass="33280">MSTGTGQILKLLLRHGQIPLVYPGAFFAEDAPVFSPAFLNLTHEDLELQTSDNNSRAKATLIMFHGNGMNYGDQIPLAERFHTYGFNVLTVSYRGYATSEGVPSERGLQRDAQAALDYLTTNELFSSKPIILYGLSLGGAVAIDLCSRNPTKIHALIVENTFKSLPDVVRGWSIIGNFSFLVFQRWNSASKIPKIPSTIPVLMLSGKHDQVVPQRHMLDLWELVRNRHCALEKPSKRRSSSIPSVRTSTSTSTATEHAIETKDAFHEFDRGTHANTWLQTGYWENVSAFVDCVLSTTNH</sequence>
<gene>
    <name evidence="1" type="ORF">BDN72DRAFT_894055</name>
</gene>
<dbReference type="Proteomes" id="UP000308600">
    <property type="component" value="Unassembled WGS sequence"/>
</dbReference>
<keyword evidence="2" id="KW-1185">Reference proteome</keyword>
<protein>
    <submittedName>
        <fullName evidence="1">Alpha/beta-hydrolase</fullName>
    </submittedName>
</protein>
<organism evidence="1 2">
    <name type="scientific">Pluteus cervinus</name>
    <dbReference type="NCBI Taxonomy" id="181527"/>
    <lineage>
        <taxon>Eukaryota</taxon>
        <taxon>Fungi</taxon>
        <taxon>Dikarya</taxon>
        <taxon>Basidiomycota</taxon>
        <taxon>Agaricomycotina</taxon>
        <taxon>Agaricomycetes</taxon>
        <taxon>Agaricomycetidae</taxon>
        <taxon>Agaricales</taxon>
        <taxon>Pluteineae</taxon>
        <taxon>Pluteaceae</taxon>
        <taxon>Pluteus</taxon>
    </lineage>
</organism>
<dbReference type="EMBL" id="ML208277">
    <property type="protein sequence ID" value="TFK73211.1"/>
    <property type="molecule type" value="Genomic_DNA"/>
</dbReference>
<proteinExistence type="predicted"/>
<name>A0ACD3B5P7_9AGAR</name>
<reference evidence="1 2" key="1">
    <citation type="journal article" date="2019" name="Nat. Ecol. Evol.">
        <title>Megaphylogeny resolves global patterns of mushroom evolution.</title>
        <authorList>
            <person name="Varga T."/>
            <person name="Krizsan K."/>
            <person name="Foldi C."/>
            <person name="Dima B."/>
            <person name="Sanchez-Garcia M."/>
            <person name="Sanchez-Ramirez S."/>
            <person name="Szollosi G.J."/>
            <person name="Szarkandi J.G."/>
            <person name="Papp V."/>
            <person name="Albert L."/>
            <person name="Andreopoulos W."/>
            <person name="Angelini C."/>
            <person name="Antonin V."/>
            <person name="Barry K.W."/>
            <person name="Bougher N.L."/>
            <person name="Buchanan P."/>
            <person name="Buyck B."/>
            <person name="Bense V."/>
            <person name="Catcheside P."/>
            <person name="Chovatia M."/>
            <person name="Cooper J."/>
            <person name="Damon W."/>
            <person name="Desjardin D."/>
            <person name="Finy P."/>
            <person name="Geml J."/>
            <person name="Haridas S."/>
            <person name="Hughes K."/>
            <person name="Justo A."/>
            <person name="Karasinski D."/>
            <person name="Kautmanova I."/>
            <person name="Kiss B."/>
            <person name="Kocsube S."/>
            <person name="Kotiranta H."/>
            <person name="LaButti K.M."/>
            <person name="Lechner B.E."/>
            <person name="Liimatainen K."/>
            <person name="Lipzen A."/>
            <person name="Lukacs Z."/>
            <person name="Mihaltcheva S."/>
            <person name="Morgado L.N."/>
            <person name="Niskanen T."/>
            <person name="Noordeloos M.E."/>
            <person name="Ohm R.A."/>
            <person name="Ortiz-Santana B."/>
            <person name="Ovrebo C."/>
            <person name="Racz N."/>
            <person name="Riley R."/>
            <person name="Savchenko A."/>
            <person name="Shiryaev A."/>
            <person name="Soop K."/>
            <person name="Spirin V."/>
            <person name="Szebenyi C."/>
            <person name="Tomsovsky M."/>
            <person name="Tulloss R.E."/>
            <person name="Uehling J."/>
            <person name="Grigoriev I.V."/>
            <person name="Vagvolgyi C."/>
            <person name="Papp T."/>
            <person name="Martin F.M."/>
            <person name="Miettinen O."/>
            <person name="Hibbett D.S."/>
            <person name="Nagy L.G."/>
        </authorList>
    </citation>
    <scope>NUCLEOTIDE SEQUENCE [LARGE SCALE GENOMIC DNA]</scope>
    <source>
        <strain evidence="1 2">NL-1719</strain>
    </source>
</reference>
<evidence type="ECO:0000313" key="1">
    <source>
        <dbReference type="EMBL" id="TFK73211.1"/>
    </source>
</evidence>